<feature type="domain" description="WW" evidence="3">
    <location>
        <begin position="14"/>
        <end position="47"/>
    </location>
</feature>
<feature type="compositionally biased region" description="Basic and acidic residues" evidence="2">
    <location>
        <begin position="540"/>
        <end position="598"/>
    </location>
</feature>
<dbReference type="SMART" id="SM00441">
    <property type="entry name" value="FF"/>
    <property type="match status" value="2"/>
</dbReference>
<sequence length="637" mass="72401">MLKSTYKPSPNALPPLPPGWTEHKAPTGHTYYYNSNTKESTYKRPGVDTSPAPQAQPQPAQPFLPVTVPAAPNPHLSHFQYASVPNLSDPAAANAFLAQYDPARQRQQQQQQAHQHGRGGYRGGGGDGREGRPRPQPVDKPRSKVPIPGCEPWILVYTKYGRRFVYNPVKNASYWRIPEKVMKGVLELDIKGIREKAKSAEPQPEGDGQGMSGAEAGREQQQQKRRQREEEVESEFGSEYEEVEVTDDEDGEEGAGGGEGGEDEEGGHRSKRQRTEEPGARDESAHMPVEFNEDDIAYQLQAMGEDYGLDPGEYDDGNADAWPEGAEGVVLSDADARELFKDLLNDHGVNPYSPWEKLLEDGRVFDDPRYTALATTKARREVWEEWSRERIRALREQRAREEQRDPRIPFLAFLRDKAPAANGPPKLYWPEFRRKHKKEPAMRDAALSDREREKFYRDHAARLRLPPEARKKDLAALLREAPLKLLNNRTHPQNLPPQVLADVRFIGLDPATRDELVEAYIKTLPPPPEDGAAGAEEEDEKTRKEREDRRKRERALEERQRVVEEQRRRQRRLMEQGKAVLREEERELEQAMRVDKKGLQSQLAAAAAAEGEREKERERERGGGEGVGKGREVEMEE</sequence>
<feature type="region of interest" description="Disordered" evidence="2">
    <location>
        <begin position="1"/>
        <end position="82"/>
    </location>
</feature>
<reference evidence="4 5" key="1">
    <citation type="submission" date="2018-06" db="EMBL/GenBank/DDBJ databases">
        <title>Complete Genomes of Monosporascus.</title>
        <authorList>
            <person name="Robinson A.J."/>
            <person name="Natvig D.O."/>
        </authorList>
    </citation>
    <scope>NUCLEOTIDE SEQUENCE [LARGE SCALE GENOMIC DNA]</scope>
    <source>
        <strain evidence="4 5">CBS 609.92</strain>
    </source>
</reference>
<feature type="compositionally biased region" description="Basic and acidic residues" evidence="2">
    <location>
        <begin position="273"/>
        <end position="285"/>
    </location>
</feature>
<feature type="compositionally biased region" description="Basic and acidic residues" evidence="2">
    <location>
        <begin position="610"/>
        <end position="637"/>
    </location>
</feature>
<organism evidence="4 5">
    <name type="scientific">Monosporascus cannonballus</name>
    <dbReference type="NCBI Taxonomy" id="155416"/>
    <lineage>
        <taxon>Eukaryota</taxon>
        <taxon>Fungi</taxon>
        <taxon>Dikarya</taxon>
        <taxon>Ascomycota</taxon>
        <taxon>Pezizomycotina</taxon>
        <taxon>Sordariomycetes</taxon>
        <taxon>Xylariomycetidae</taxon>
        <taxon>Xylariales</taxon>
        <taxon>Xylariales incertae sedis</taxon>
        <taxon>Monosporascus</taxon>
    </lineage>
</organism>
<dbReference type="SUPFAM" id="SSF51045">
    <property type="entry name" value="WW domain"/>
    <property type="match status" value="2"/>
</dbReference>
<dbReference type="EMBL" id="QJNS01000057">
    <property type="protein sequence ID" value="RYO90405.1"/>
    <property type="molecule type" value="Genomic_DNA"/>
</dbReference>
<dbReference type="Gene3D" id="2.20.70.10">
    <property type="match status" value="2"/>
</dbReference>
<evidence type="ECO:0000256" key="1">
    <source>
        <dbReference type="ARBA" id="ARBA00022737"/>
    </source>
</evidence>
<dbReference type="Pfam" id="PF00397">
    <property type="entry name" value="WW"/>
    <property type="match status" value="1"/>
</dbReference>
<name>A0ABY0HD84_9PEZI</name>
<dbReference type="Proteomes" id="UP000294003">
    <property type="component" value="Unassembled WGS sequence"/>
</dbReference>
<feature type="region of interest" description="Disordered" evidence="2">
    <location>
        <begin position="522"/>
        <end position="637"/>
    </location>
</feature>
<feature type="region of interest" description="Disordered" evidence="2">
    <location>
        <begin position="196"/>
        <end position="290"/>
    </location>
</feature>
<dbReference type="PROSITE" id="PS01159">
    <property type="entry name" value="WW_DOMAIN_1"/>
    <property type="match status" value="1"/>
</dbReference>
<dbReference type="PANTHER" id="PTHR15377:SF3">
    <property type="entry name" value="WW DOMAIN-CONTAINING PROTEIN"/>
    <property type="match status" value="1"/>
</dbReference>
<gene>
    <name evidence="4" type="ORF">DL762_002735</name>
</gene>
<dbReference type="InterPro" id="IPR036020">
    <property type="entry name" value="WW_dom_sf"/>
</dbReference>
<dbReference type="Pfam" id="PF01846">
    <property type="entry name" value="FF"/>
    <property type="match status" value="1"/>
</dbReference>
<evidence type="ECO:0000256" key="2">
    <source>
        <dbReference type="SAM" id="MobiDB-lite"/>
    </source>
</evidence>
<dbReference type="InterPro" id="IPR001202">
    <property type="entry name" value="WW_dom"/>
</dbReference>
<accession>A0ABY0HD84</accession>
<dbReference type="SMART" id="SM00456">
    <property type="entry name" value="WW"/>
    <property type="match status" value="2"/>
</dbReference>
<dbReference type="InterPro" id="IPR036517">
    <property type="entry name" value="FF_domain_sf"/>
</dbReference>
<evidence type="ECO:0000313" key="4">
    <source>
        <dbReference type="EMBL" id="RYO90405.1"/>
    </source>
</evidence>
<evidence type="ECO:0000313" key="5">
    <source>
        <dbReference type="Proteomes" id="UP000294003"/>
    </source>
</evidence>
<dbReference type="PROSITE" id="PS50020">
    <property type="entry name" value="WW_DOMAIN_2"/>
    <property type="match status" value="1"/>
</dbReference>
<dbReference type="InterPro" id="IPR002713">
    <property type="entry name" value="FF_domain"/>
</dbReference>
<feature type="compositionally biased region" description="Basic and acidic residues" evidence="2">
    <location>
        <begin position="127"/>
        <end position="142"/>
    </location>
</feature>
<dbReference type="CDD" id="cd00201">
    <property type="entry name" value="WW"/>
    <property type="match status" value="1"/>
</dbReference>
<feature type="region of interest" description="Disordered" evidence="2">
    <location>
        <begin position="99"/>
        <end position="148"/>
    </location>
</feature>
<comment type="caution">
    <text evidence="4">The sequence shown here is derived from an EMBL/GenBank/DDBJ whole genome shotgun (WGS) entry which is preliminary data.</text>
</comment>
<protein>
    <recommendedName>
        <fullName evidence="3">WW domain-containing protein</fullName>
    </recommendedName>
</protein>
<feature type="compositionally biased region" description="Acidic residues" evidence="2">
    <location>
        <begin position="230"/>
        <end position="253"/>
    </location>
</feature>
<feature type="compositionally biased region" description="Low complexity" evidence="2">
    <location>
        <begin position="99"/>
        <end position="114"/>
    </location>
</feature>
<proteinExistence type="predicted"/>
<dbReference type="InterPro" id="IPR045148">
    <property type="entry name" value="TCRG1-like"/>
</dbReference>
<dbReference type="PANTHER" id="PTHR15377">
    <property type="entry name" value="TRANSCRIPTION ELONGATION REGULATOR 1"/>
    <property type="match status" value="1"/>
</dbReference>
<keyword evidence="5" id="KW-1185">Reference proteome</keyword>
<dbReference type="SUPFAM" id="SSF81698">
    <property type="entry name" value="FF domain"/>
    <property type="match status" value="1"/>
</dbReference>
<dbReference type="Gene3D" id="1.10.10.440">
    <property type="entry name" value="FF domain"/>
    <property type="match status" value="1"/>
</dbReference>
<keyword evidence="1" id="KW-0677">Repeat</keyword>
<evidence type="ECO:0000259" key="3">
    <source>
        <dbReference type="PROSITE" id="PS50020"/>
    </source>
</evidence>